<dbReference type="AlphaFoldDB" id="W2S1Q1"/>
<dbReference type="RefSeq" id="XP_008716373.1">
    <property type="nucleotide sequence ID" value="XM_008718151.1"/>
</dbReference>
<evidence type="ECO:0000256" key="1">
    <source>
        <dbReference type="ARBA" id="ARBA00022741"/>
    </source>
</evidence>
<name>W2S1Q1_CYPE1</name>
<dbReference type="GO" id="GO:0005525">
    <property type="term" value="F:GTP binding"/>
    <property type="evidence" value="ECO:0007669"/>
    <property type="project" value="UniProtKB-KW"/>
</dbReference>
<dbReference type="OrthoDB" id="269151at2759"/>
<feature type="binding site" evidence="3">
    <location>
        <begin position="143"/>
        <end position="148"/>
    </location>
    <ligand>
        <name>GTP</name>
        <dbReference type="ChEBI" id="CHEBI:37565"/>
    </ligand>
</feature>
<accession>W2S1Q1</accession>
<dbReference type="FunCoup" id="W2S1Q1">
    <property type="interactions" value="718"/>
</dbReference>
<dbReference type="Proteomes" id="UP000030752">
    <property type="component" value="Unassembled WGS sequence"/>
</dbReference>
<dbReference type="Gene3D" id="3.40.50.300">
    <property type="entry name" value="P-loop containing nucleotide triphosphate hydrolases"/>
    <property type="match status" value="1"/>
</dbReference>
<dbReference type="PROSITE" id="PS51721">
    <property type="entry name" value="G_CP"/>
    <property type="match status" value="1"/>
</dbReference>
<dbReference type="PANTHER" id="PTHR45782:SF4">
    <property type="entry name" value="MITOCHONDRIAL RIBOSOME-ASSOCIATED GTPASE 1"/>
    <property type="match status" value="1"/>
</dbReference>
<keyword evidence="1 3" id="KW-0547">Nucleotide-binding</keyword>
<evidence type="ECO:0000259" key="4">
    <source>
        <dbReference type="PROSITE" id="PS51721"/>
    </source>
</evidence>
<dbReference type="InParanoid" id="W2S1Q1"/>
<evidence type="ECO:0000256" key="2">
    <source>
        <dbReference type="ARBA" id="ARBA00023134"/>
    </source>
</evidence>
<dbReference type="GeneID" id="19971142"/>
<dbReference type="SUPFAM" id="SSF52540">
    <property type="entry name" value="P-loop containing nucleoside triphosphate hydrolases"/>
    <property type="match status" value="1"/>
</dbReference>
<dbReference type="InterPro" id="IPR006073">
    <property type="entry name" value="GTP-bd"/>
</dbReference>
<evidence type="ECO:0000313" key="6">
    <source>
        <dbReference type="Proteomes" id="UP000030752"/>
    </source>
</evidence>
<dbReference type="CDD" id="cd01856">
    <property type="entry name" value="YlqF"/>
    <property type="match status" value="1"/>
</dbReference>
<dbReference type="InterPro" id="IPR023179">
    <property type="entry name" value="GTP-bd_ortho_bundle_sf"/>
</dbReference>
<proteinExistence type="predicted"/>
<dbReference type="HOGENOM" id="CLU_011106_0_1_1"/>
<dbReference type="PANTHER" id="PTHR45782">
    <property type="entry name" value="MITOCHONDRIAL RIBOSOME-ASSOCIATED GTPASE 1"/>
    <property type="match status" value="1"/>
</dbReference>
<organism evidence="5 6">
    <name type="scientific">Cyphellophora europaea (strain CBS 101466)</name>
    <name type="common">Phialophora europaea</name>
    <dbReference type="NCBI Taxonomy" id="1220924"/>
    <lineage>
        <taxon>Eukaryota</taxon>
        <taxon>Fungi</taxon>
        <taxon>Dikarya</taxon>
        <taxon>Ascomycota</taxon>
        <taxon>Pezizomycotina</taxon>
        <taxon>Eurotiomycetes</taxon>
        <taxon>Chaetothyriomycetidae</taxon>
        <taxon>Chaetothyriales</taxon>
        <taxon>Cyphellophoraceae</taxon>
        <taxon>Cyphellophora</taxon>
    </lineage>
</organism>
<evidence type="ECO:0000256" key="3">
    <source>
        <dbReference type="PIRSR" id="PIRSR006230-1"/>
    </source>
</evidence>
<dbReference type="Gene3D" id="1.10.1580.10">
    <property type="match status" value="1"/>
</dbReference>
<evidence type="ECO:0000313" key="5">
    <source>
        <dbReference type="EMBL" id="ETN41864.1"/>
    </source>
</evidence>
<dbReference type="InterPro" id="IPR030378">
    <property type="entry name" value="G_CP_dom"/>
</dbReference>
<dbReference type="GO" id="GO:0005739">
    <property type="term" value="C:mitochondrion"/>
    <property type="evidence" value="ECO:0007669"/>
    <property type="project" value="TreeGrafter"/>
</dbReference>
<dbReference type="GO" id="GO:0003924">
    <property type="term" value="F:GTPase activity"/>
    <property type="evidence" value="ECO:0007669"/>
    <property type="project" value="TreeGrafter"/>
</dbReference>
<dbReference type="PIRSF" id="PIRSF006230">
    <property type="entry name" value="MG442"/>
    <property type="match status" value="1"/>
</dbReference>
<dbReference type="eggNOG" id="KOG2485">
    <property type="taxonomic scope" value="Eukaryota"/>
</dbReference>
<dbReference type="InterPro" id="IPR027417">
    <property type="entry name" value="P-loop_NTPase"/>
</dbReference>
<reference evidence="5 6" key="1">
    <citation type="submission" date="2013-03" db="EMBL/GenBank/DDBJ databases">
        <title>The Genome Sequence of Phialophora europaea CBS 101466.</title>
        <authorList>
            <consortium name="The Broad Institute Genomics Platform"/>
            <person name="Cuomo C."/>
            <person name="de Hoog S."/>
            <person name="Gorbushina A."/>
            <person name="Walker B."/>
            <person name="Young S.K."/>
            <person name="Zeng Q."/>
            <person name="Gargeya S."/>
            <person name="Fitzgerald M."/>
            <person name="Haas B."/>
            <person name="Abouelleil A."/>
            <person name="Allen A.W."/>
            <person name="Alvarado L."/>
            <person name="Arachchi H.M."/>
            <person name="Berlin A.M."/>
            <person name="Chapman S.B."/>
            <person name="Gainer-Dewar J."/>
            <person name="Goldberg J."/>
            <person name="Griggs A."/>
            <person name="Gujja S."/>
            <person name="Hansen M."/>
            <person name="Howarth C."/>
            <person name="Imamovic A."/>
            <person name="Ireland A."/>
            <person name="Larimer J."/>
            <person name="McCowan C."/>
            <person name="Murphy C."/>
            <person name="Pearson M."/>
            <person name="Poon T.W."/>
            <person name="Priest M."/>
            <person name="Roberts A."/>
            <person name="Saif S."/>
            <person name="Shea T."/>
            <person name="Sisk P."/>
            <person name="Sykes S."/>
            <person name="Wortman J."/>
            <person name="Nusbaum C."/>
            <person name="Birren B."/>
        </authorList>
    </citation>
    <scope>NUCLEOTIDE SEQUENCE [LARGE SCALE GENOMIC DNA]</scope>
    <source>
        <strain evidence="5 6">CBS 101466</strain>
    </source>
</reference>
<dbReference type="Pfam" id="PF01926">
    <property type="entry name" value="MMR_HSR1"/>
    <property type="match status" value="1"/>
</dbReference>
<keyword evidence="6" id="KW-1185">Reference proteome</keyword>
<dbReference type="EMBL" id="KB822719">
    <property type="protein sequence ID" value="ETN41864.1"/>
    <property type="molecule type" value="Genomic_DNA"/>
</dbReference>
<protein>
    <recommendedName>
        <fullName evidence="4">CP-type G domain-containing protein</fullName>
    </recommendedName>
</protein>
<dbReference type="InterPro" id="IPR016478">
    <property type="entry name" value="GTPase_MTG1"/>
</dbReference>
<gene>
    <name evidence="5" type="ORF">HMPREF1541_03803</name>
</gene>
<dbReference type="GO" id="GO:0032543">
    <property type="term" value="P:mitochondrial translation"/>
    <property type="evidence" value="ECO:0007669"/>
    <property type="project" value="TreeGrafter"/>
</dbReference>
<sequence length="344" mass="37900">MAAFVPRRAFPHLSSIPRSYYLGHHAAGLSRMKTLLSSIDLVIECRDYRTPLSSRNPTFEQHLGERPRLIVYTQQDLGSNYTAADTARERIVAKWFQPTPTLFTSSTSKQGIRSILDFCRTHASTASNSHLFGTRVLIVGMPNVGKSTLLNSLRQLSLNKRKASRTGNQPGVTRKIESAVKIIQGEESEGDAGSVYVVDTPGVFVTYAPDAESMLKLCLCGSVKDTIVPPTTVADYLLYHLNLHDPSLYAMFHPEPTNDIGVVLTGLAHKQGRLKKGGVPDFDASALQFIQRWRAGEMGRFVLDDVTEEGLQDRDNMLEGLGGSVSQARKELKAQKRAAAQLKT</sequence>
<dbReference type="VEuPathDB" id="FungiDB:HMPREF1541_03803"/>
<dbReference type="STRING" id="1220924.W2S1Q1"/>
<feature type="domain" description="CP-type G" evidence="4">
    <location>
        <begin position="26"/>
        <end position="206"/>
    </location>
</feature>
<feature type="binding site" evidence="3">
    <location>
        <position position="202"/>
    </location>
    <ligand>
        <name>GTP</name>
        <dbReference type="ChEBI" id="CHEBI:37565"/>
    </ligand>
</feature>
<keyword evidence="2 3" id="KW-0342">GTP-binding</keyword>